<evidence type="ECO:0000313" key="1">
    <source>
        <dbReference type="EMBL" id="KAK1415128.1"/>
    </source>
</evidence>
<dbReference type="Pfam" id="PF08284">
    <property type="entry name" value="RVP_2"/>
    <property type="match status" value="1"/>
</dbReference>
<dbReference type="Proteomes" id="UP001229421">
    <property type="component" value="Unassembled WGS sequence"/>
</dbReference>
<organism evidence="1 2">
    <name type="scientific">Tagetes erecta</name>
    <name type="common">African marigold</name>
    <dbReference type="NCBI Taxonomy" id="13708"/>
    <lineage>
        <taxon>Eukaryota</taxon>
        <taxon>Viridiplantae</taxon>
        <taxon>Streptophyta</taxon>
        <taxon>Embryophyta</taxon>
        <taxon>Tracheophyta</taxon>
        <taxon>Spermatophyta</taxon>
        <taxon>Magnoliopsida</taxon>
        <taxon>eudicotyledons</taxon>
        <taxon>Gunneridae</taxon>
        <taxon>Pentapetalae</taxon>
        <taxon>asterids</taxon>
        <taxon>campanulids</taxon>
        <taxon>Asterales</taxon>
        <taxon>Asteraceae</taxon>
        <taxon>Asteroideae</taxon>
        <taxon>Heliantheae alliance</taxon>
        <taxon>Tageteae</taxon>
        <taxon>Tagetes</taxon>
    </lineage>
</organism>
<dbReference type="InterPro" id="IPR043502">
    <property type="entry name" value="DNA/RNA_pol_sf"/>
</dbReference>
<dbReference type="AlphaFoldDB" id="A0AAD8NNV0"/>
<dbReference type="InterPro" id="IPR032567">
    <property type="entry name" value="RTL1-rel"/>
</dbReference>
<evidence type="ECO:0008006" key="3">
    <source>
        <dbReference type="Google" id="ProtNLM"/>
    </source>
</evidence>
<dbReference type="PANTHER" id="PTHR15503">
    <property type="entry name" value="LDOC1 RELATED"/>
    <property type="match status" value="1"/>
</dbReference>
<reference evidence="1" key="1">
    <citation type="journal article" date="2023" name="bioRxiv">
        <title>Improved chromosome-level genome assembly for marigold (Tagetes erecta).</title>
        <authorList>
            <person name="Jiang F."/>
            <person name="Yuan L."/>
            <person name="Wang S."/>
            <person name="Wang H."/>
            <person name="Xu D."/>
            <person name="Wang A."/>
            <person name="Fan W."/>
        </authorList>
    </citation>
    <scope>NUCLEOTIDE SEQUENCE</scope>
    <source>
        <strain evidence="1">WSJ</strain>
        <tissue evidence="1">Leaf</tissue>
    </source>
</reference>
<evidence type="ECO:0000313" key="2">
    <source>
        <dbReference type="Proteomes" id="UP001229421"/>
    </source>
</evidence>
<keyword evidence="2" id="KW-1185">Reference proteome</keyword>
<proteinExistence type="predicted"/>
<comment type="caution">
    <text evidence="1">The sequence shown here is derived from an EMBL/GenBank/DDBJ whole genome shotgun (WGS) entry which is preliminary data.</text>
</comment>
<dbReference type="EMBL" id="JAUHHV010000008">
    <property type="protein sequence ID" value="KAK1415128.1"/>
    <property type="molecule type" value="Genomic_DNA"/>
</dbReference>
<dbReference type="PANTHER" id="PTHR15503:SF45">
    <property type="entry name" value="RNA-DIRECTED DNA POLYMERASE HOMOLOG"/>
    <property type="match status" value="1"/>
</dbReference>
<protein>
    <recommendedName>
        <fullName evidence="3">Reverse transcriptase domain-containing protein</fullName>
    </recommendedName>
</protein>
<name>A0AAD8NNV0_TARER</name>
<dbReference type="SUPFAM" id="SSF56672">
    <property type="entry name" value="DNA/RNA polymerases"/>
    <property type="match status" value="1"/>
</dbReference>
<accession>A0AAD8NNV0</accession>
<sequence length="141" mass="15779">MTLGSFDVIIGMDWLSANGAEILCREKIVRVPLPSGQILNISGEKFPVGLKLMSYVEAQKYLRKVYVAFFARVEVKKTKEKKLEDILVVRDFAEVFPEDKTGFPPARQVEFHIDLVPGATPVAKAPYRLSPSELQELAGQL</sequence>
<gene>
    <name evidence="1" type="ORF">QVD17_30900</name>
</gene>